<keyword evidence="3" id="KW-0998">Cell outer membrane</keyword>
<name>A0A4Q0NW83_9FLAO</name>
<feature type="domain" description="TonB-dependent receptor plug" evidence="7">
    <location>
        <begin position="133"/>
        <end position="231"/>
    </location>
</feature>
<dbReference type="RefSeq" id="WP_128766534.1">
    <property type="nucleotide sequence ID" value="NZ_JBHUOO010000020.1"/>
</dbReference>
<keyword evidence="2 4" id="KW-0472">Membrane</keyword>
<dbReference type="OrthoDB" id="9768470at2"/>
<dbReference type="EMBL" id="QOVK01000019">
    <property type="protein sequence ID" value="RXG16370.1"/>
    <property type="molecule type" value="Genomic_DNA"/>
</dbReference>
<feature type="signal peptide" evidence="5">
    <location>
        <begin position="1"/>
        <end position="19"/>
    </location>
</feature>
<keyword evidence="5" id="KW-0732">Signal</keyword>
<dbReference type="InterPro" id="IPR036942">
    <property type="entry name" value="Beta-barrel_TonB_sf"/>
</dbReference>
<dbReference type="Pfam" id="PF07715">
    <property type="entry name" value="Plug"/>
    <property type="match status" value="1"/>
</dbReference>
<organism evidence="8 9">
    <name type="scientific">Leeuwenhoekiella polynyae</name>
    <dbReference type="NCBI Taxonomy" id="1550906"/>
    <lineage>
        <taxon>Bacteria</taxon>
        <taxon>Pseudomonadati</taxon>
        <taxon>Bacteroidota</taxon>
        <taxon>Flavobacteriia</taxon>
        <taxon>Flavobacteriales</taxon>
        <taxon>Flavobacteriaceae</taxon>
        <taxon>Leeuwenhoekiella</taxon>
    </lineage>
</organism>
<dbReference type="AlphaFoldDB" id="A0A4Q0NW83"/>
<accession>A0A4Q0NW83</accession>
<dbReference type="SUPFAM" id="SSF49464">
    <property type="entry name" value="Carboxypeptidase regulatory domain-like"/>
    <property type="match status" value="1"/>
</dbReference>
<dbReference type="Gene3D" id="2.170.130.10">
    <property type="entry name" value="TonB-dependent receptor, plug domain"/>
    <property type="match status" value="1"/>
</dbReference>
<dbReference type="PANTHER" id="PTHR40980">
    <property type="entry name" value="PLUG DOMAIN-CONTAINING PROTEIN"/>
    <property type="match status" value="1"/>
</dbReference>
<dbReference type="InterPro" id="IPR000531">
    <property type="entry name" value="Beta-barrel_TonB"/>
</dbReference>
<evidence type="ECO:0000256" key="1">
    <source>
        <dbReference type="ARBA" id="ARBA00004442"/>
    </source>
</evidence>
<keyword evidence="9" id="KW-1185">Reference proteome</keyword>
<protein>
    <submittedName>
        <fullName evidence="8">TonB-dependent receptor</fullName>
    </submittedName>
</protein>
<keyword evidence="8" id="KW-0675">Receptor</keyword>
<dbReference type="Proteomes" id="UP000289859">
    <property type="component" value="Unassembled WGS sequence"/>
</dbReference>
<evidence type="ECO:0000256" key="3">
    <source>
        <dbReference type="ARBA" id="ARBA00023237"/>
    </source>
</evidence>
<feature type="chain" id="PRO_5020626924" evidence="5">
    <location>
        <begin position="20"/>
        <end position="928"/>
    </location>
</feature>
<dbReference type="GO" id="GO:0009279">
    <property type="term" value="C:cell outer membrane"/>
    <property type="evidence" value="ECO:0007669"/>
    <property type="project" value="UniProtKB-SubCell"/>
</dbReference>
<keyword evidence="4" id="KW-0798">TonB box</keyword>
<dbReference type="PANTHER" id="PTHR40980:SF5">
    <property type="entry name" value="TONB-DEPENDENT RECEPTOR"/>
    <property type="match status" value="1"/>
</dbReference>
<dbReference type="Pfam" id="PF00593">
    <property type="entry name" value="TonB_dep_Rec_b-barrel"/>
    <property type="match status" value="1"/>
</dbReference>
<reference evidence="8 9" key="1">
    <citation type="submission" date="2018-07" db="EMBL/GenBank/DDBJ databases">
        <title>Leeuwenhoekiella genomics.</title>
        <authorList>
            <person name="Tahon G."/>
            <person name="Willems A."/>
        </authorList>
    </citation>
    <scope>NUCLEOTIDE SEQUENCE [LARGE SCALE GENOMIC DNA]</scope>
    <source>
        <strain evidence="8 9">LMG 29608</strain>
    </source>
</reference>
<evidence type="ECO:0000256" key="4">
    <source>
        <dbReference type="RuleBase" id="RU003357"/>
    </source>
</evidence>
<dbReference type="InterPro" id="IPR037066">
    <property type="entry name" value="Plug_dom_sf"/>
</dbReference>
<dbReference type="Gene3D" id="2.40.170.20">
    <property type="entry name" value="TonB-dependent receptor, beta-barrel domain"/>
    <property type="match status" value="1"/>
</dbReference>
<dbReference type="InterPro" id="IPR008969">
    <property type="entry name" value="CarboxyPept-like_regulatory"/>
</dbReference>
<evidence type="ECO:0000259" key="7">
    <source>
        <dbReference type="Pfam" id="PF07715"/>
    </source>
</evidence>
<comment type="subcellular location">
    <subcellularLocation>
        <location evidence="1 4">Cell outer membrane</location>
    </subcellularLocation>
</comment>
<dbReference type="Gene3D" id="2.60.40.1120">
    <property type="entry name" value="Carboxypeptidase-like, regulatory domain"/>
    <property type="match status" value="1"/>
</dbReference>
<sequence length="928" mass="102948">MRQFYLLLIGIIFSTSVWAQGTGSVVGVLSDKEVNNEPLPFATVQIKNTTKGTTTDFDGLYEIANVEAGTYTLVFSFVGYETVEIPNVVVEAGKVTTVNTGLGATAAALDEVVITTTVSRESEVALLLEQKKAVSIQQSIGADELARKGVSDAAAAIAKISGVSKQSGGTGNVYVRGLGDRYLNTTYNGLTLPSNDIEKKNMDLDLFPSDIIQNVAVSKAYSTKFYGDFAASNIDVISKDYKGKGFLDIQLGSSINSRAIGKNFVRSEGTGYFGFYNRYDNNPFAVILSHPVDPVNGGEPININGSISGGKSFEMGEGGRLSLFATASFANDYEYRRGSAADFTTVEKQVYDDVEEFEYSTTTTAMLNAIYSLSSGHKITFNSLFLNSSSDEVGNFGIDGNGRNRDAILNTDKGFFTKNIQFNQDMIFVNQLSGLHTFDDKLELTWGVGYNKVFSNQPDRKRFALENYDRALDNDPDTNPSFYNNTNFDNQRYFQSIEDEELNSRLNLEYTVSDNFKLNFGYNGRSKERFFKNIRYGYDLIEPNTPVTDINNLDSVFNVPNLGSVYDTFVFRSIAPELGIDNRNFPGLDENKYTGNLDIHAGYVNAEITTGKWLFVPGFRVESFNQSISYDVINLPPDASGYAESYENFYLPSLNVRYALNDDSNLRFSFSKTVSFPEFKEVAPFVYEDVTKRVGGNPDLLNDPAVSDVYNLDLKYEWFFGKSELLSIAGFAKEIRNPVNLVIANDATGTRRYFRTGEKANVYGIEVEVRKNLVQDANDNAVVSAGVNGTYMHTKQDLRSSNGLFSSTLDRDDELQGASPFLINADISYSPTSFENYRPVANLVYSYFADRIDALGSGQLGNIVEKGYGTLDFVWRNEIGENWEVNASAKNLLDPDIEYVREGTSFGDYTTSIYRRGINAGISVKYKF</sequence>
<evidence type="ECO:0000256" key="5">
    <source>
        <dbReference type="SAM" id="SignalP"/>
    </source>
</evidence>
<comment type="similarity">
    <text evidence="4">Belongs to the TonB-dependent receptor family.</text>
</comment>
<evidence type="ECO:0000256" key="2">
    <source>
        <dbReference type="ARBA" id="ARBA00023136"/>
    </source>
</evidence>
<gene>
    <name evidence="8" type="ORF">DSM02_3233</name>
</gene>
<evidence type="ECO:0000313" key="8">
    <source>
        <dbReference type="EMBL" id="RXG16370.1"/>
    </source>
</evidence>
<dbReference type="InterPro" id="IPR012910">
    <property type="entry name" value="Plug_dom"/>
</dbReference>
<proteinExistence type="inferred from homology"/>
<dbReference type="Pfam" id="PF13715">
    <property type="entry name" value="CarbopepD_reg_2"/>
    <property type="match status" value="1"/>
</dbReference>
<evidence type="ECO:0000313" key="9">
    <source>
        <dbReference type="Proteomes" id="UP000289859"/>
    </source>
</evidence>
<comment type="caution">
    <text evidence="8">The sequence shown here is derived from an EMBL/GenBank/DDBJ whole genome shotgun (WGS) entry which is preliminary data.</text>
</comment>
<evidence type="ECO:0000259" key="6">
    <source>
        <dbReference type="Pfam" id="PF00593"/>
    </source>
</evidence>
<feature type="domain" description="TonB-dependent receptor-like beta-barrel" evidence="6">
    <location>
        <begin position="446"/>
        <end position="892"/>
    </location>
</feature>
<dbReference type="SUPFAM" id="SSF56935">
    <property type="entry name" value="Porins"/>
    <property type="match status" value="1"/>
</dbReference>